<dbReference type="RefSeq" id="WP_190893003.1">
    <property type="nucleotide sequence ID" value="NZ_JACWZY010000059.1"/>
</dbReference>
<keyword evidence="2" id="KW-1185">Reference proteome</keyword>
<proteinExistence type="predicted"/>
<sequence length="150" mass="16808">MQTLNHNDHTLRYYYYLDEFPAERRSYFTRYLIEASELDSTPEALSERIGSIMQLNAESRTQDVQVALQNLLFSLSAIRIGYAPDELAFGAILHDVDGVAVTDFSPDGLKNLLQPLQLPSGTIAGIIEEVKKNFRRSGNAISPVLLGIYN</sequence>
<evidence type="ECO:0000313" key="1">
    <source>
        <dbReference type="EMBL" id="MBD2705511.1"/>
    </source>
</evidence>
<dbReference type="Proteomes" id="UP000598820">
    <property type="component" value="Unassembled WGS sequence"/>
</dbReference>
<accession>A0A927AW76</accession>
<organism evidence="1 2">
    <name type="scientific">Spirosoma profusum</name>
    <dbReference type="NCBI Taxonomy" id="2771354"/>
    <lineage>
        <taxon>Bacteria</taxon>
        <taxon>Pseudomonadati</taxon>
        <taxon>Bacteroidota</taxon>
        <taxon>Cytophagia</taxon>
        <taxon>Cytophagales</taxon>
        <taxon>Cytophagaceae</taxon>
        <taxon>Spirosoma</taxon>
    </lineage>
</organism>
<evidence type="ECO:0000313" key="2">
    <source>
        <dbReference type="Proteomes" id="UP000598820"/>
    </source>
</evidence>
<reference evidence="1" key="1">
    <citation type="submission" date="2020-09" db="EMBL/GenBank/DDBJ databases">
        <authorList>
            <person name="Kim M.K."/>
        </authorList>
    </citation>
    <scope>NUCLEOTIDE SEQUENCE</scope>
    <source>
        <strain evidence="1">BT702</strain>
    </source>
</reference>
<name>A0A927AW76_9BACT</name>
<comment type="caution">
    <text evidence="1">The sequence shown here is derived from an EMBL/GenBank/DDBJ whole genome shotgun (WGS) entry which is preliminary data.</text>
</comment>
<protein>
    <submittedName>
        <fullName evidence="1">Uncharacterized protein</fullName>
    </submittedName>
</protein>
<dbReference type="EMBL" id="JACWZY010000059">
    <property type="protein sequence ID" value="MBD2705511.1"/>
    <property type="molecule type" value="Genomic_DNA"/>
</dbReference>
<dbReference type="AlphaFoldDB" id="A0A927AW76"/>
<gene>
    <name evidence="1" type="ORF">IC229_33175</name>
</gene>